<protein>
    <recommendedName>
        <fullName evidence="3">USP domain-containing protein</fullName>
    </recommendedName>
</protein>
<evidence type="ECO:0000313" key="1">
    <source>
        <dbReference type="EMBL" id="GMR32556.1"/>
    </source>
</evidence>
<evidence type="ECO:0008006" key="3">
    <source>
        <dbReference type="Google" id="ProtNLM"/>
    </source>
</evidence>
<feature type="non-terminal residue" evidence="1">
    <location>
        <position position="1"/>
    </location>
</feature>
<gene>
    <name evidence="1" type="ORF">PMAYCL1PPCAC_02751</name>
</gene>
<dbReference type="EMBL" id="BTRK01000001">
    <property type="protein sequence ID" value="GMR32556.1"/>
    <property type="molecule type" value="Genomic_DNA"/>
</dbReference>
<feature type="non-terminal residue" evidence="1">
    <location>
        <position position="79"/>
    </location>
</feature>
<accession>A0AAN5C8T1</accession>
<proteinExistence type="predicted"/>
<name>A0AAN5C8T1_9BILA</name>
<sequence>VLSQLAPFLPSESHPSRRLKNVGDTCFLNASIQLVAQARQVVDEIDNDDLMETPSKIICHVLRLVTGKYGRCSVDEELL</sequence>
<evidence type="ECO:0000313" key="2">
    <source>
        <dbReference type="Proteomes" id="UP001328107"/>
    </source>
</evidence>
<dbReference type="AlphaFoldDB" id="A0AAN5C8T1"/>
<reference evidence="2" key="1">
    <citation type="submission" date="2022-10" db="EMBL/GenBank/DDBJ databases">
        <title>Genome assembly of Pristionchus species.</title>
        <authorList>
            <person name="Yoshida K."/>
            <person name="Sommer R.J."/>
        </authorList>
    </citation>
    <scope>NUCLEOTIDE SEQUENCE [LARGE SCALE GENOMIC DNA]</scope>
    <source>
        <strain evidence="2">RS5460</strain>
    </source>
</reference>
<dbReference type="Proteomes" id="UP001328107">
    <property type="component" value="Unassembled WGS sequence"/>
</dbReference>
<comment type="caution">
    <text evidence="1">The sequence shown here is derived from an EMBL/GenBank/DDBJ whole genome shotgun (WGS) entry which is preliminary data.</text>
</comment>
<keyword evidence="2" id="KW-1185">Reference proteome</keyword>
<organism evidence="1 2">
    <name type="scientific">Pristionchus mayeri</name>
    <dbReference type="NCBI Taxonomy" id="1317129"/>
    <lineage>
        <taxon>Eukaryota</taxon>
        <taxon>Metazoa</taxon>
        <taxon>Ecdysozoa</taxon>
        <taxon>Nematoda</taxon>
        <taxon>Chromadorea</taxon>
        <taxon>Rhabditida</taxon>
        <taxon>Rhabditina</taxon>
        <taxon>Diplogasteromorpha</taxon>
        <taxon>Diplogasteroidea</taxon>
        <taxon>Neodiplogasteridae</taxon>
        <taxon>Pristionchus</taxon>
    </lineage>
</organism>